<evidence type="ECO:0000259" key="9">
    <source>
        <dbReference type="PROSITE" id="PS50893"/>
    </source>
</evidence>
<dbReference type="Proteomes" id="UP000218332">
    <property type="component" value="Unassembled WGS sequence"/>
</dbReference>
<dbReference type="CDD" id="cd03293">
    <property type="entry name" value="ABC_NrtD_SsuB_transporters"/>
    <property type="match status" value="1"/>
</dbReference>
<evidence type="ECO:0000256" key="8">
    <source>
        <dbReference type="SAM" id="MobiDB-lite"/>
    </source>
</evidence>
<organism evidence="10 11">
    <name type="scientific">Tamilnaduibacter salinus</name>
    <dbReference type="NCBI Taxonomy" id="1484056"/>
    <lineage>
        <taxon>Bacteria</taxon>
        <taxon>Pseudomonadati</taxon>
        <taxon>Pseudomonadota</taxon>
        <taxon>Gammaproteobacteria</taxon>
        <taxon>Pseudomonadales</taxon>
        <taxon>Marinobacteraceae</taxon>
        <taxon>Tamilnaduibacter</taxon>
    </lineage>
</organism>
<comment type="subcellular location">
    <subcellularLocation>
        <location evidence="1">Cell membrane</location>
        <topology evidence="1">Peripheral membrane protein</topology>
    </subcellularLocation>
</comment>
<dbReference type="Pfam" id="PF00005">
    <property type="entry name" value="ABC_tran"/>
    <property type="match status" value="1"/>
</dbReference>
<dbReference type="InterPro" id="IPR005890">
    <property type="entry name" value="NO3_transporter_ATP-bd-like"/>
</dbReference>
<evidence type="ECO:0000313" key="10">
    <source>
        <dbReference type="EMBL" id="PAV24656.1"/>
    </source>
</evidence>
<dbReference type="InterPro" id="IPR003439">
    <property type="entry name" value="ABC_transporter-like_ATP-bd"/>
</dbReference>
<dbReference type="RefSeq" id="WP_095612262.1">
    <property type="nucleotide sequence ID" value="NZ_NMPM01000121.1"/>
</dbReference>
<keyword evidence="5" id="KW-0547">Nucleotide-binding</keyword>
<dbReference type="PANTHER" id="PTHR42788">
    <property type="entry name" value="TAURINE IMPORT ATP-BINDING PROTEIN-RELATED"/>
    <property type="match status" value="1"/>
</dbReference>
<comment type="similarity">
    <text evidence="2">Belongs to the ABC transporter superfamily.</text>
</comment>
<dbReference type="PANTHER" id="PTHR42788:SF7">
    <property type="entry name" value="NITRATE ABC TRANSPORTER ATP-BINDING PROTEIN"/>
    <property type="match status" value="1"/>
</dbReference>
<dbReference type="GO" id="GO:0005524">
    <property type="term" value="F:ATP binding"/>
    <property type="evidence" value="ECO:0007669"/>
    <property type="project" value="UniProtKB-KW"/>
</dbReference>
<dbReference type="SUPFAM" id="SSF52540">
    <property type="entry name" value="P-loop containing nucleoside triphosphate hydrolases"/>
    <property type="match status" value="1"/>
</dbReference>
<dbReference type="PROSITE" id="PS50893">
    <property type="entry name" value="ABC_TRANSPORTER_2"/>
    <property type="match status" value="1"/>
</dbReference>
<evidence type="ECO:0000256" key="6">
    <source>
        <dbReference type="ARBA" id="ARBA00022840"/>
    </source>
</evidence>
<dbReference type="InterPro" id="IPR003593">
    <property type="entry name" value="AAA+_ATPase"/>
</dbReference>
<evidence type="ECO:0000256" key="7">
    <source>
        <dbReference type="ARBA" id="ARBA00023136"/>
    </source>
</evidence>
<comment type="caution">
    <text evidence="10">The sequence shown here is derived from an EMBL/GenBank/DDBJ whole genome shotgun (WGS) entry which is preliminary data.</text>
</comment>
<evidence type="ECO:0000256" key="1">
    <source>
        <dbReference type="ARBA" id="ARBA00004202"/>
    </source>
</evidence>
<keyword evidence="7" id="KW-0472">Membrane</keyword>
<name>A0A2A2I022_9GAMM</name>
<dbReference type="GO" id="GO:0015112">
    <property type="term" value="F:nitrate transmembrane transporter activity"/>
    <property type="evidence" value="ECO:0007669"/>
    <property type="project" value="InterPro"/>
</dbReference>
<keyword evidence="3" id="KW-0813">Transport</keyword>
<dbReference type="EMBL" id="NMPM01000121">
    <property type="protein sequence ID" value="PAV24656.1"/>
    <property type="molecule type" value="Genomic_DNA"/>
</dbReference>
<protein>
    <submittedName>
        <fullName evidence="10">Bacitracin ABC transporter ATP-binding protein</fullName>
    </submittedName>
</protein>
<evidence type="ECO:0000256" key="3">
    <source>
        <dbReference type="ARBA" id="ARBA00022448"/>
    </source>
</evidence>
<keyword evidence="6 10" id="KW-0067">ATP-binding</keyword>
<evidence type="ECO:0000256" key="4">
    <source>
        <dbReference type="ARBA" id="ARBA00022475"/>
    </source>
</evidence>
<evidence type="ECO:0000313" key="11">
    <source>
        <dbReference type="Proteomes" id="UP000218332"/>
    </source>
</evidence>
<gene>
    <name evidence="10" type="ORF">CF392_15105</name>
</gene>
<dbReference type="InterPro" id="IPR017871">
    <property type="entry name" value="ABC_transporter-like_CS"/>
</dbReference>
<feature type="region of interest" description="Disordered" evidence="8">
    <location>
        <begin position="263"/>
        <end position="287"/>
    </location>
</feature>
<dbReference type="GO" id="GO:0016887">
    <property type="term" value="F:ATP hydrolysis activity"/>
    <property type="evidence" value="ECO:0007669"/>
    <property type="project" value="InterPro"/>
</dbReference>
<feature type="domain" description="ABC transporter" evidence="9">
    <location>
        <begin position="6"/>
        <end position="240"/>
    </location>
</feature>
<dbReference type="SMART" id="SM00382">
    <property type="entry name" value="AAA"/>
    <property type="match status" value="1"/>
</dbReference>
<reference evidence="10 11" key="1">
    <citation type="submission" date="2017-07" db="EMBL/GenBank/DDBJ databases">
        <title>Tamlnaduibacter salinus (Mi-7) genome sequencing.</title>
        <authorList>
            <person name="Verma A."/>
            <person name="Krishnamurthi S."/>
        </authorList>
    </citation>
    <scope>NUCLEOTIDE SEQUENCE [LARGE SCALE GENOMIC DNA]</scope>
    <source>
        <strain evidence="10 11">Mi-7</strain>
    </source>
</reference>
<keyword evidence="4" id="KW-1003">Cell membrane</keyword>
<dbReference type="AlphaFoldDB" id="A0A2A2I022"/>
<evidence type="ECO:0000256" key="2">
    <source>
        <dbReference type="ARBA" id="ARBA00005417"/>
    </source>
</evidence>
<evidence type="ECO:0000256" key="5">
    <source>
        <dbReference type="ARBA" id="ARBA00022741"/>
    </source>
</evidence>
<sequence>MTKHHLELSGVEMSFDTPNGPFKALDNIHLHIERGEFVSLIGHSGCGKSTVLNVVAGLLQATRGGCVLDGREVNAPGPERAVVFQNHSLMPWLTVFENVALAVRQVFRKRMGKREMTDWVHHNLELVNMTHAADKRPGEISGGMAQRVGIARALAMQPSVLLMDEPFGALDALTRAHLQDTLMGIQQELNSTVIMITHDVDEAVLLSDRIVMMTNGPAATIGEIVDIDLARPRDRVVLADHPDYVHYRQRVLRFLYEKQVFPSEHAPQTPPESSERETATDVLAEEI</sequence>
<dbReference type="Gene3D" id="3.40.50.300">
    <property type="entry name" value="P-loop containing nucleotide triphosphate hydrolases"/>
    <property type="match status" value="1"/>
</dbReference>
<dbReference type="InterPro" id="IPR050166">
    <property type="entry name" value="ABC_transporter_ATP-bind"/>
</dbReference>
<accession>A0A2A2I022</accession>
<dbReference type="GO" id="GO:0005886">
    <property type="term" value="C:plasma membrane"/>
    <property type="evidence" value="ECO:0007669"/>
    <property type="project" value="UniProtKB-SubCell"/>
</dbReference>
<proteinExistence type="inferred from homology"/>
<dbReference type="NCBIfam" id="TIGR01184">
    <property type="entry name" value="ntrCD"/>
    <property type="match status" value="1"/>
</dbReference>
<dbReference type="InterPro" id="IPR027417">
    <property type="entry name" value="P-loop_NTPase"/>
</dbReference>
<keyword evidence="11" id="KW-1185">Reference proteome</keyword>
<dbReference type="PROSITE" id="PS00211">
    <property type="entry name" value="ABC_TRANSPORTER_1"/>
    <property type="match status" value="1"/>
</dbReference>